<reference evidence="1 2" key="1">
    <citation type="submission" date="2018-06" db="EMBL/GenBank/DDBJ databases">
        <title>A transcriptomic atlas of mushroom development highlights an independent origin of complex multicellularity.</title>
        <authorList>
            <consortium name="DOE Joint Genome Institute"/>
            <person name="Krizsan K."/>
            <person name="Almasi E."/>
            <person name="Merenyi Z."/>
            <person name="Sahu N."/>
            <person name="Viragh M."/>
            <person name="Koszo T."/>
            <person name="Mondo S."/>
            <person name="Kiss B."/>
            <person name="Balint B."/>
            <person name="Kues U."/>
            <person name="Barry K."/>
            <person name="Hegedus J.C."/>
            <person name="Henrissat B."/>
            <person name="Johnson J."/>
            <person name="Lipzen A."/>
            <person name="Ohm R."/>
            <person name="Nagy I."/>
            <person name="Pangilinan J."/>
            <person name="Yan J."/>
            <person name="Xiong Y."/>
            <person name="Grigoriev I.V."/>
            <person name="Hibbett D.S."/>
            <person name="Nagy L.G."/>
        </authorList>
    </citation>
    <scope>NUCLEOTIDE SEQUENCE [LARGE SCALE GENOMIC DNA]</scope>
    <source>
        <strain evidence="1 2">SZMC22713</strain>
    </source>
</reference>
<gene>
    <name evidence="1" type="ORF">BD410DRAFT_154174</name>
</gene>
<proteinExistence type="predicted"/>
<evidence type="ECO:0000313" key="1">
    <source>
        <dbReference type="EMBL" id="TDL14975.1"/>
    </source>
</evidence>
<protein>
    <submittedName>
        <fullName evidence="1">Uncharacterized protein</fullName>
    </submittedName>
</protein>
<keyword evidence="2" id="KW-1185">Reference proteome</keyword>
<dbReference type="AlphaFoldDB" id="A0A4Y7PIA4"/>
<dbReference type="EMBL" id="ML170297">
    <property type="protein sequence ID" value="TDL14975.1"/>
    <property type="molecule type" value="Genomic_DNA"/>
</dbReference>
<evidence type="ECO:0000313" key="2">
    <source>
        <dbReference type="Proteomes" id="UP000294933"/>
    </source>
</evidence>
<accession>A0A4Y7PIA4</accession>
<organism evidence="1 2">
    <name type="scientific">Rickenella mellea</name>
    <dbReference type="NCBI Taxonomy" id="50990"/>
    <lineage>
        <taxon>Eukaryota</taxon>
        <taxon>Fungi</taxon>
        <taxon>Dikarya</taxon>
        <taxon>Basidiomycota</taxon>
        <taxon>Agaricomycotina</taxon>
        <taxon>Agaricomycetes</taxon>
        <taxon>Hymenochaetales</taxon>
        <taxon>Rickenellaceae</taxon>
        <taxon>Rickenella</taxon>
    </lineage>
</organism>
<sequence length="356" mass="40169">MHTFRARGTSSYRNLRSWSEGRMKTYLSLEAVAYSREVQRGFSLGSWLSNVQSMFYSPAVHHERPRLVATVDADGRASYWDPKKKPINIQEPRIEKFIIVNVETTDATVESPWTFLPHLIHYASDVPVHPNKTKALLVLFSDAMAGSGMGSEFEDKIFQVMTWLYCAVIQWKQAGLLHCILNEKKISDTLARISDEVCKMTSQLSPPSMTSAQLAISLERDESHLLKTIVNVLNCKKQVKIVRESGPQGFTSIRESVERFRLRWKTAMAAEQVNGAPKFMRFFLICQRILSWLAKHIVGFSCPTNLDGRVKIGRFFTGGGGGDIYTGSFDEIDKVALKTSRSYRKVNEANTVSAST</sequence>
<dbReference type="Proteomes" id="UP000294933">
    <property type="component" value="Unassembled WGS sequence"/>
</dbReference>
<dbReference type="VEuPathDB" id="FungiDB:BD410DRAFT_154174"/>
<name>A0A4Y7PIA4_9AGAM</name>